<dbReference type="NCBIfam" id="NF045515">
    <property type="entry name" value="Glp_gephyrin"/>
    <property type="match status" value="1"/>
</dbReference>
<evidence type="ECO:0000256" key="6">
    <source>
        <dbReference type="ARBA" id="ARBA00021108"/>
    </source>
</evidence>
<evidence type="ECO:0000256" key="4">
    <source>
        <dbReference type="ARBA" id="ARBA00010763"/>
    </source>
</evidence>
<evidence type="ECO:0000256" key="13">
    <source>
        <dbReference type="RuleBase" id="RU365090"/>
    </source>
</evidence>
<sequence length="410" mass="43489">MGCCDTPGLKPVEQALQEMLNSVSNQQAVINVDTPQALGTILANDVTSPVNVPAFDNSAMDGYAFRAADLAEKTTLTLVGTAFAGTPFEGNIPQGGCIRIMTGAPVPSSLDTVEMQENVTANGDRISFNHGIKVGQHIRRLGEDIQLGQAVLNQGKRLTPRDIPLIASLGIATLAVYHPLSVAIFSTGDELKPVGTPLAHGQIYDSNRYSLHAVLQNFNVNIIDYGIIPDDLDALRKVFNQANNEADVVITSGGVSVGEADYTKTVLDELGEIGFWKLAIKPGKPFAFGKLSHSVFFGLPGNPVSALVTLVQLAIPTMRAMAGETPAVPARFQAISQTAFKKSPGRTDFQRGIYHVNAQGQIEVASTGAQGSGVFSSMSASNCFIILEQERGAVAAGETVTIEPYDHLLQ</sequence>
<dbReference type="Pfam" id="PF03453">
    <property type="entry name" value="MoeA_N"/>
    <property type="match status" value="1"/>
</dbReference>
<dbReference type="InterPro" id="IPR038987">
    <property type="entry name" value="MoeA-like"/>
</dbReference>
<dbReference type="RefSeq" id="WP_119910305.1">
    <property type="nucleotide sequence ID" value="NZ_QZCH01000008.1"/>
</dbReference>
<dbReference type="CDD" id="cd00887">
    <property type="entry name" value="MoeA"/>
    <property type="match status" value="1"/>
</dbReference>
<dbReference type="OrthoDB" id="9804758at2"/>
<evidence type="ECO:0000313" key="16">
    <source>
        <dbReference type="Proteomes" id="UP000283255"/>
    </source>
</evidence>
<evidence type="ECO:0000256" key="12">
    <source>
        <dbReference type="ARBA" id="ARBA00047317"/>
    </source>
</evidence>
<dbReference type="InterPro" id="IPR005111">
    <property type="entry name" value="MoeA_C_domain_IV"/>
</dbReference>
<comment type="caution">
    <text evidence="15">The sequence shown here is derived from an EMBL/GenBank/DDBJ whole genome shotgun (WGS) entry which is preliminary data.</text>
</comment>
<dbReference type="AlphaFoldDB" id="A0A418YG26"/>
<dbReference type="GO" id="GO:0006777">
    <property type="term" value="P:Mo-molybdopterin cofactor biosynthetic process"/>
    <property type="evidence" value="ECO:0007669"/>
    <property type="project" value="UniProtKB-UniRule"/>
</dbReference>
<dbReference type="SUPFAM" id="SSF63882">
    <property type="entry name" value="MoeA N-terminal region -like"/>
    <property type="match status" value="1"/>
</dbReference>
<feature type="domain" description="MoaB/Mog" evidence="14">
    <location>
        <begin position="183"/>
        <end position="320"/>
    </location>
</feature>
<organism evidence="15 16">
    <name type="scientific">Motilimonas pumila</name>
    <dbReference type="NCBI Taxonomy" id="2303987"/>
    <lineage>
        <taxon>Bacteria</taxon>
        <taxon>Pseudomonadati</taxon>
        <taxon>Pseudomonadota</taxon>
        <taxon>Gammaproteobacteria</taxon>
        <taxon>Alteromonadales</taxon>
        <taxon>Alteromonadales genera incertae sedis</taxon>
        <taxon>Motilimonas</taxon>
    </lineage>
</organism>
<comment type="catalytic activity">
    <reaction evidence="12">
        <text>adenylyl-molybdopterin + molybdate = Mo-molybdopterin + AMP + H(+)</text>
        <dbReference type="Rhea" id="RHEA:35047"/>
        <dbReference type="ChEBI" id="CHEBI:15378"/>
        <dbReference type="ChEBI" id="CHEBI:36264"/>
        <dbReference type="ChEBI" id="CHEBI:62727"/>
        <dbReference type="ChEBI" id="CHEBI:71302"/>
        <dbReference type="ChEBI" id="CHEBI:456215"/>
        <dbReference type="EC" id="2.10.1.1"/>
    </reaction>
</comment>
<dbReference type="InterPro" id="IPR001453">
    <property type="entry name" value="MoaB/Mog_dom"/>
</dbReference>
<dbReference type="Gene3D" id="3.40.980.10">
    <property type="entry name" value="MoaB/Mog-like domain"/>
    <property type="match status" value="1"/>
</dbReference>
<dbReference type="Gene3D" id="3.90.105.10">
    <property type="entry name" value="Molybdopterin biosynthesis moea protein, domain 2"/>
    <property type="match status" value="1"/>
</dbReference>
<evidence type="ECO:0000256" key="1">
    <source>
        <dbReference type="ARBA" id="ARBA00001946"/>
    </source>
</evidence>
<comment type="cofactor">
    <cofactor evidence="1 13">
        <name>Mg(2+)</name>
        <dbReference type="ChEBI" id="CHEBI:18420"/>
    </cofactor>
</comment>
<comment type="pathway">
    <text evidence="3 13">Cofactor biosynthesis; molybdopterin biosynthesis.</text>
</comment>
<dbReference type="NCBIfam" id="NF007960">
    <property type="entry name" value="PRK10680.1"/>
    <property type="match status" value="1"/>
</dbReference>
<dbReference type="EC" id="2.10.1.1" evidence="5 13"/>
<keyword evidence="10 13" id="KW-0460">Magnesium</keyword>
<protein>
    <recommendedName>
        <fullName evidence="6 13">Molybdopterin molybdenumtransferase</fullName>
        <ecNumber evidence="5 13">2.10.1.1</ecNumber>
    </recommendedName>
</protein>
<dbReference type="FunFam" id="3.40.980.10:FF:000004">
    <property type="entry name" value="Molybdopterin molybdenumtransferase"/>
    <property type="match status" value="1"/>
</dbReference>
<dbReference type="FunFam" id="2.40.340.10:FF:000003">
    <property type="entry name" value="Molybdopterin molybdenumtransferase"/>
    <property type="match status" value="1"/>
</dbReference>
<accession>A0A418YG26</accession>
<comment type="similarity">
    <text evidence="4 13">Belongs to the MoeA family.</text>
</comment>
<evidence type="ECO:0000313" key="15">
    <source>
        <dbReference type="EMBL" id="RJG48495.1"/>
    </source>
</evidence>
<keyword evidence="7 13" id="KW-0500">Molybdenum</keyword>
<dbReference type="Pfam" id="PF00994">
    <property type="entry name" value="MoCF_biosynth"/>
    <property type="match status" value="1"/>
</dbReference>
<dbReference type="InterPro" id="IPR036688">
    <property type="entry name" value="MoeA_C_domain_IV_sf"/>
</dbReference>
<evidence type="ECO:0000256" key="8">
    <source>
        <dbReference type="ARBA" id="ARBA00022679"/>
    </source>
</evidence>
<dbReference type="InterPro" id="IPR008284">
    <property type="entry name" value="MoCF_biosynth_CS"/>
</dbReference>
<keyword evidence="8 13" id="KW-0808">Transferase</keyword>
<evidence type="ECO:0000256" key="7">
    <source>
        <dbReference type="ARBA" id="ARBA00022505"/>
    </source>
</evidence>
<dbReference type="SMART" id="SM00852">
    <property type="entry name" value="MoCF_biosynth"/>
    <property type="match status" value="1"/>
</dbReference>
<gene>
    <name evidence="15" type="ORF">D1Z90_08365</name>
</gene>
<dbReference type="Pfam" id="PF03454">
    <property type="entry name" value="MoeA_C"/>
    <property type="match status" value="1"/>
</dbReference>
<proteinExistence type="inferred from homology"/>
<dbReference type="InterPro" id="IPR036425">
    <property type="entry name" value="MoaB/Mog-like_dom_sf"/>
</dbReference>
<dbReference type="Gene3D" id="2.170.190.11">
    <property type="entry name" value="Molybdopterin biosynthesis moea protein, domain 3"/>
    <property type="match status" value="1"/>
</dbReference>
<reference evidence="15 16" key="1">
    <citation type="submission" date="2018-09" db="EMBL/GenBank/DDBJ databases">
        <authorList>
            <person name="Wang F."/>
        </authorList>
    </citation>
    <scope>NUCLEOTIDE SEQUENCE [LARGE SCALE GENOMIC DNA]</scope>
    <source>
        <strain evidence="15 16">PLHSC7-2</strain>
    </source>
</reference>
<evidence type="ECO:0000256" key="2">
    <source>
        <dbReference type="ARBA" id="ARBA00002901"/>
    </source>
</evidence>
<keyword evidence="11 13" id="KW-0501">Molybdenum cofactor biosynthesis</keyword>
<dbReference type="Gene3D" id="2.40.340.10">
    <property type="entry name" value="MoeA, C-terminal, domain IV"/>
    <property type="match status" value="1"/>
</dbReference>
<dbReference type="PANTHER" id="PTHR10192">
    <property type="entry name" value="MOLYBDOPTERIN BIOSYNTHESIS PROTEIN"/>
    <property type="match status" value="1"/>
</dbReference>
<dbReference type="NCBIfam" id="TIGR00177">
    <property type="entry name" value="molyb_syn"/>
    <property type="match status" value="1"/>
</dbReference>
<evidence type="ECO:0000256" key="3">
    <source>
        <dbReference type="ARBA" id="ARBA00005046"/>
    </source>
</evidence>
<dbReference type="SUPFAM" id="SSF63867">
    <property type="entry name" value="MoeA C-terminal domain-like"/>
    <property type="match status" value="1"/>
</dbReference>
<evidence type="ECO:0000256" key="11">
    <source>
        <dbReference type="ARBA" id="ARBA00023150"/>
    </source>
</evidence>
<name>A0A418YG26_9GAMM</name>
<evidence type="ECO:0000256" key="9">
    <source>
        <dbReference type="ARBA" id="ARBA00022723"/>
    </source>
</evidence>
<keyword evidence="16" id="KW-1185">Reference proteome</keyword>
<dbReference type="SUPFAM" id="SSF53218">
    <property type="entry name" value="Molybdenum cofactor biosynthesis proteins"/>
    <property type="match status" value="1"/>
</dbReference>
<evidence type="ECO:0000256" key="5">
    <source>
        <dbReference type="ARBA" id="ARBA00013269"/>
    </source>
</evidence>
<evidence type="ECO:0000259" key="14">
    <source>
        <dbReference type="SMART" id="SM00852"/>
    </source>
</evidence>
<dbReference type="PROSITE" id="PS01079">
    <property type="entry name" value="MOCF_BIOSYNTHESIS_2"/>
    <property type="match status" value="1"/>
</dbReference>
<dbReference type="UniPathway" id="UPA00344"/>
<dbReference type="Proteomes" id="UP000283255">
    <property type="component" value="Unassembled WGS sequence"/>
</dbReference>
<reference evidence="15 16" key="2">
    <citation type="submission" date="2019-01" db="EMBL/GenBank/DDBJ databases">
        <title>Motilimonas pumilus sp. nov., isolated from the gut of sea cucumber (Apostichopus japonicus).</title>
        <authorList>
            <person name="Wang F.-Q."/>
            <person name="Ren L.-H."/>
            <person name="Lin Y.-W."/>
            <person name="Sun G.-H."/>
            <person name="Du Z.-J."/>
            <person name="Zhao J.-X."/>
            <person name="Liu X.-J."/>
            <person name="Liu L.-J."/>
        </authorList>
    </citation>
    <scope>NUCLEOTIDE SEQUENCE [LARGE SCALE GENOMIC DNA]</scope>
    <source>
        <strain evidence="15 16">PLHSC7-2</strain>
    </source>
</reference>
<keyword evidence="9 13" id="KW-0479">Metal-binding</keyword>
<dbReference type="GO" id="GO:0046872">
    <property type="term" value="F:metal ion binding"/>
    <property type="evidence" value="ECO:0007669"/>
    <property type="project" value="UniProtKB-UniRule"/>
</dbReference>
<dbReference type="PANTHER" id="PTHR10192:SF5">
    <property type="entry name" value="GEPHYRIN"/>
    <property type="match status" value="1"/>
</dbReference>
<dbReference type="EMBL" id="QZCH01000008">
    <property type="protein sequence ID" value="RJG48495.1"/>
    <property type="molecule type" value="Genomic_DNA"/>
</dbReference>
<evidence type="ECO:0000256" key="10">
    <source>
        <dbReference type="ARBA" id="ARBA00022842"/>
    </source>
</evidence>
<comment type="function">
    <text evidence="2 13">Catalyzes the insertion of molybdate into adenylated molybdopterin with the concomitant release of AMP.</text>
</comment>
<dbReference type="InterPro" id="IPR005110">
    <property type="entry name" value="MoeA_linker/N"/>
</dbReference>
<dbReference type="GO" id="GO:0005829">
    <property type="term" value="C:cytosol"/>
    <property type="evidence" value="ECO:0007669"/>
    <property type="project" value="TreeGrafter"/>
</dbReference>
<dbReference type="GO" id="GO:0061599">
    <property type="term" value="F:molybdopterin molybdotransferase activity"/>
    <property type="evidence" value="ECO:0007669"/>
    <property type="project" value="UniProtKB-UniRule"/>
</dbReference>
<dbReference type="InterPro" id="IPR036135">
    <property type="entry name" value="MoeA_linker/N_sf"/>
</dbReference>